<feature type="transmembrane region" description="Helical" evidence="5">
    <location>
        <begin position="236"/>
        <end position="261"/>
    </location>
</feature>
<comment type="subcellular location">
    <subcellularLocation>
        <location evidence="1">Membrane</location>
        <topology evidence="1">Multi-pass membrane protein</topology>
    </subcellularLocation>
</comment>
<evidence type="ECO:0000313" key="7">
    <source>
        <dbReference type="Proteomes" id="UP000295703"/>
    </source>
</evidence>
<evidence type="ECO:0000256" key="1">
    <source>
        <dbReference type="ARBA" id="ARBA00004141"/>
    </source>
</evidence>
<evidence type="ECO:0000256" key="3">
    <source>
        <dbReference type="ARBA" id="ARBA00022989"/>
    </source>
</evidence>
<gene>
    <name evidence="6" type="ORF">CTRI78_v010950</name>
</gene>
<keyword evidence="2 5" id="KW-0812">Transmembrane</keyword>
<sequence length="279" mass="30137">MPLLEDVTEDAKFGSRVEHLEDPKPDQQDKHVHVGGNALLVNKDGGSFTRAPESLDGQLAITNELGVTKVIPDSEAQASSPVIIYAVLTSSIALGCGVGMSLIYNTVLEENYHWQAADIGLITIGGVVGALLGMMYCTFLGNPFGMWLACRNHGVQIPERHLIMMAPPAVIGVGMLLLYGYTAPGGSTWWGPHMGWTLFQYSFTTILIACVVVIVGTKNNVSFGVTHGLTLMVERFGYHTAFGILAGILSAIFLLGIPVYILNPKWRAYKSERESKLSA</sequence>
<dbReference type="SUPFAM" id="SSF103473">
    <property type="entry name" value="MFS general substrate transporter"/>
    <property type="match status" value="1"/>
</dbReference>
<dbReference type="AlphaFoldDB" id="A0A4R8QGX9"/>
<feature type="transmembrane region" description="Helical" evidence="5">
    <location>
        <begin position="194"/>
        <end position="215"/>
    </location>
</feature>
<protein>
    <submittedName>
        <fullName evidence="6">Uncharacterized protein</fullName>
    </submittedName>
</protein>
<evidence type="ECO:0000256" key="4">
    <source>
        <dbReference type="ARBA" id="ARBA00023136"/>
    </source>
</evidence>
<evidence type="ECO:0000256" key="2">
    <source>
        <dbReference type="ARBA" id="ARBA00022692"/>
    </source>
</evidence>
<dbReference type="PANTHER" id="PTHR23502">
    <property type="entry name" value="MAJOR FACILITATOR SUPERFAMILY"/>
    <property type="match status" value="1"/>
</dbReference>
<keyword evidence="4 5" id="KW-0472">Membrane</keyword>
<name>A0A4R8QGX9_COLTR</name>
<dbReference type="InterPro" id="IPR036259">
    <property type="entry name" value="MFS_trans_sf"/>
</dbReference>
<reference evidence="6 7" key="1">
    <citation type="submission" date="2018-12" db="EMBL/GenBank/DDBJ databases">
        <title>Genome sequence and assembly of Colletotrichum trifolii.</title>
        <authorList>
            <person name="Gan P."/>
            <person name="Shirasu K."/>
        </authorList>
    </citation>
    <scope>NUCLEOTIDE SEQUENCE [LARGE SCALE GENOMIC DNA]</scope>
    <source>
        <strain evidence="6 7">543-2</strain>
    </source>
</reference>
<organism evidence="6 7">
    <name type="scientific">Colletotrichum trifolii</name>
    <dbReference type="NCBI Taxonomy" id="5466"/>
    <lineage>
        <taxon>Eukaryota</taxon>
        <taxon>Fungi</taxon>
        <taxon>Dikarya</taxon>
        <taxon>Ascomycota</taxon>
        <taxon>Pezizomycotina</taxon>
        <taxon>Sordariomycetes</taxon>
        <taxon>Hypocreomycetidae</taxon>
        <taxon>Glomerellales</taxon>
        <taxon>Glomerellaceae</taxon>
        <taxon>Colletotrichum</taxon>
        <taxon>Colletotrichum orbiculare species complex</taxon>
    </lineage>
</organism>
<dbReference type="EMBL" id="RYZW01000210">
    <property type="protein sequence ID" value="TDZ38111.1"/>
    <property type="molecule type" value="Genomic_DNA"/>
</dbReference>
<keyword evidence="7" id="KW-1185">Reference proteome</keyword>
<accession>A0A4R8QGX9</accession>
<dbReference type="GO" id="GO:0005886">
    <property type="term" value="C:plasma membrane"/>
    <property type="evidence" value="ECO:0007669"/>
    <property type="project" value="TreeGrafter"/>
</dbReference>
<feature type="transmembrane region" description="Helical" evidence="5">
    <location>
        <begin position="82"/>
        <end position="107"/>
    </location>
</feature>
<dbReference type="Proteomes" id="UP000295703">
    <property type="component" value="Unassembled WGS sequence"/>
</dbReference>
<evidence type="ECO:0000313" key="6">
    <source>
        <dbReference type="EMBL" id="TDZ38111.1"/>
    </source>
</evidence>
<keyword evidence="3 5" id="KW-1133">Transmembrane helix</keyword>
<feature type="transmembrane region" description="Helical" evidence="5">
    <location>
        <begin position="162"/>
        <end position="182"/>
    </location>
</feature>
<comment type="caution">
    <text evidence="6">The sequence shown here is derived from an EMBL/GenBank/DDBJ whole genome shotgun (WGS) entry which is preliminary data.</text>
</comment>
<evidence type="ECO:0000256" key="5">
    <source>
        <dbReference type="SAM" id="Phobius"/>
    </source>
</evidence>
<proteinExistence type="predicted"/>
<dbReference type="GO" id="GO:0022857">
    <property type="term" value="F:transmembrane transporter activity"/>
    <property type="evidence" value="ECO:0007669"/>
    <property type="project" value="TreeGrafter"/>
</dbReference>
<feature type="transmembrane region" description="Helical" evidence="5">
    <location>
        <begin position="119"/>
        <end position="141"/>
    </location>
</feature>
<dbReference type="PANTHER" id="PTHR23502:SF139">
    <property type="entry name" value="MAJOR FACILITATOR SUPERFAMILY (MFS) PROFILE DOMAIN-CONTAINING PROTEIN-RELATED"/>
    <property type="match status" value="1"/>
</dbReference>
<dbReference type="STRING" id="5466.A0A4R8QGX9"/>